<dbReference type="OrthoDB" id="1899337at2759"/>
<dbReference type="EMBL" id="BDDD01000330">
    <property type="protein sequence ID" value="GAV64034.1"/>
    <property type="molecule type" value="Genomic_DNA"/>
</dbReference>
<accession>A0A1Q3B858</accession>
<dbReference type="FunCoup" id="A0A1Q3B858">
    <property type="interactions" value="1184"/>
</dbReference>
<dbReference type="GO" id="GO:0000120">
    <property type="term" value="C:RNA polymerase I transcription regulator complex"/>
    <property type="evidence" value="ECO:0007669"/>
    <property type="project" value="InterPro"/>
</dbReference>
<dbReference type="AlphaFoldDB" id="A0A1Q3B858"/>
<proteinExistence type="predicted"/>
<keyword evidence="3" id="KW-1185">Reference proteome</keyword>
<dbReference type="PANTHER" id="PTHR36720:SF1">
    <property type="entry name" value="TAF RNA POLYMERASE I SUBUNIT A"/>
    <property type="match status" value="1"/>
</dbReference>
<protein>
    <submittedName>
        <fullName evidence="2">Uncharacterized protein</fullName>
    </submittedName>
</protein>
<organism evidence="2 3">
    <name type="scientific">Cephalotus follicularis</name>
    <name type="common">Albany pitcher plant</name>
    <dbReference type="NCBI Taxonomy" id="3775"/>
    <lineage>
        <taxon>Eukaryota</taxon>
        <taxon>Viridiplantae</taxon>
        <taxon>Streptophyta</taxon>
        <taxon>Embryophyta</taxon>
        <taxon>Tracheophyta</taxon>
        <taxon>Spermatophyta</taxon>
        <taxon>Magnoliopsida</taxon>
        <taxon>eudicotyledons</taxon>
        <taxon>Gunneridae</taxon>
        <taxon>Pentapetalae</taxon>
        <taxon>rosids</taxon>
        <taxon>fabids</taxon>
        <taxon>Oxalidales</taxon>
        <taxon>Cephalotaceae</taxon>
        <taxon>Cephalotus</taxon>
    </lineage>
</organism>
<dbReference type="InParanoid" id="A0A1Q3B858"/>
<comment type="caution">
    <text evidence="2">The sequence shown here is derived from an EMBL/GenBank/DDBJ whole genome shotgun (WGS) entry which is preliminary data.</text>
</comment>
<dbReference type="PANTHER" id="PTHR36720">
    <property type="entry name" value="TAF RNA POLYMERASE I SUBUNIT A"/>
    <property type="match status" value="1"/>
</dbReference>
<dbReference type="InterPro" id="IPR039495">
    <property type="entry name" value="TAF1A"/>
</dbReference>
<reference evidence="3" key="1">
    <citation type="submission" date="2016-04" db="EMBL/GenBank/DDBJ databases">
        <title>Cephalotus genome sequencing.</title>
        <authorList>
            <person name="Fukushima K."/>
            <person name="Hasebe M."/>
            <person name="Fang X."/>
        </authorList>
    </citation>
    <scope>NUCLEOTIDE SEQUENCE [LARGE SCALE GENOMIC DNA]</scope>
    <source>
        <strain evidence="3">cv. St1</strain>
    </source>
</reference>
<dbReference type="STRING" id="3775.A0A1Q3B858"/>
<feature type="region of interest" description="Disordered" evidence="1">
    <location>
        <begin position="216"/>
        <end position="239"/>
    </location>
</feature>
<name>A0A1Q3B858_CEPFO</name>
<dbReference type="Proteomes" id="UP000187406">
    <property type="component" value="Unassembled WGS sequence"/>
</dbReference>
<evidence type="ECO:0000256" key="1">
    <source>
        <dbReference type="SAM" id="MobiDB-lite"/>
    </source>
</evidence>
<sequence>MSINGTLDPEDVTKEWTSHKRKLKAVMDDGSTTIPPKLYNIIALASTKPSYLLGVGATNVRRENRVRLRNVLRTLVRQQNWTEASGVLSTLLKGTSNDNCSKDNRFKFWVSMNLLKHIHGDRDISTRIRHIYDIWMKRIDSVKDQSFEDRLVVHLEFIITFLTQGLDEEAYQAALGLKQQKEFGSHPMSYMFMGLTLYQLWYSGIPEEMQRKFSDQFCTSSQSESHKSGPKLYNDNGNSDVHDSVYSQEAYSRYQYDSIVSVKNDERVSMEADADAPREVSMEAYTDVPREVSMDVNANLHRESSPQCIQPESIYMNSDDSEASFDEDGGPIDYAIFSVLEGLDASLFPFRFLQSADNSEDLIHLHRGIVNDQYKDAIKYFRLALYSEPPVLMALIPLIQLLLVGGKVNEALSELEKFSSSSSTALPSRARILECFDPNNYAMLSTCFEDCLKKDPACCYSLAKLISMHQNGSYNTESLLEMIGLHLDATYAEYSTWREFALCFLKLSEYEEDRLSVFVNGHEDGKSQASSVHYNKTPKIFTEGKSGKGWRFRCKWWLRRHFNKNMFASESVAGDLQLVTYKAACASHMYGKDFEYVVKAYSCLQTENTRDLLTFLQMHMQNSIALVGGC</sequence>
<evidence type="ECO:0000313" key="2">
    <source>
        <dbReference type="EMBL" id="GAV64034.1"/>
    </source>
</evidence>
<dbReference type="Pfam" id="PF14929">
    <property type="entry name" value="TAF1_subA"/>
    <property type="match status" value="1"/>
</dbReference>
<gene>
    <name evidence="2" type="ORF">CFOL_v3_07552</name>
</gene>
<dbReference type="GO" id="GO:0006360">
    <property type="term" value="P:transcription by RNA polymerase I"/>
    <property type="evidence" value="ECO:0007669"/>
    <property type="project" value="InterPro"/>
</dbReference>
<evidence type="ECO:0000313" key="3">
    <source>
        <dbReference type="Proteomes" id="UP000187406"/>
    </source>
</evidence>